<dbReference type="EMBL" id="KV453843">
    <property type="protein sequence ID" value="ODV88676.1"/>
    <property type="molecule type" value="Genomic_DNA"/>
</dbReference>
<evidence type="ECO:0000256" key="2">
    <source>
        <dbReference type="ARBA" id="ARBA00004496"/>
    </source>
</evidence>
<evidence type="ECO:0000256" key="4">
    <source>
        <dbReference type="ARBA" id="ARBA00012832"/>
    </source>
</evidence>
<keyword evidence="11" id="KW-0648">Protein biosynthesis</keyword>
<dbReference type="InterPro" id="IPR032678">
    <property type="entry name" value="tRNA-synt_1_cat_dom"/>
</dbReference>
<sequence>MSWIKPEGTTKGINVYNSLTKSKVPFVTKSNKITWYCCGPTVYDAAHMGHARNYVSTDISRRVLRDYFGYDIEFVQNVTDVDDKIIVRARQNHLFEHFSSTTSVTDAKRTLQKAWPVYADSKLPGTILDTIAPVSADTPASEKVHRAALYDAKTALELSDADKDKFYELAHDVLVFYLDKTQGSTITDSSIFRKLAAYWENDFNKDMAALNVLPPTAVTRVSEYMPEIVTFVEEIVKKGYGYEVDGTVYFDTVAFDAADGHTYVKLQPESKGQQALIEEGEGTLSAKGPKRHPNDFALWKSSKPGEPFWDSPWGKGRPGWHIECSAMASDILGPNIDIHSGGIDLAFPHHDNELAQSEACFDCPQWINYFLHTGHLHIEGQKMSKSLKNFITIKDGLKKYSARQIRLVFIMQQWSKPLDFKESLLSEVRAVESAFTKFFTNVQSLLRERADKADSPTRVEKDELELFKKLDEARVAVHDALCDNLSTPSAITVLLDLIQNVNIYLKSATNPGLSAITDIARYITRMLDVFGLNFNDDRIGWTSTSTGDVGAFNKEEVVLPYVKALSSFRDSIRSIAMNDGSTKDILKLCDEMRDITLPKLGIGLDDRKDAAALIKFLSEDEIADLLKQREEKARVEAEKAQKKEAARLKAQKLLEEKKEKAKTKPEDMFKTEEFSQWDDKGIPTHNKDGEEISKSQRKKLVKQWEIQSQLHNEFYNKSE</sequence>
<evidence type="ECO:0000313" key="18">
    <source>
        <dbReference type="Proteomes" id="UP000095023"/>
    </source>
</evidence>
<dbReference type="GO" id="GO:1990825">
    <property type="term" value="F:sequence-specific mRNA binding"/>
    <property type="evidence" value="ECO:0007669"/>
    <property type="project" value="EnsemblFungi"/>
</dbReference>
<dbReference type="GO" id="GO:0046872">
    <property type="term" value="F:metal ion binding"/>
    <property type="evidence" value="ECO:0007669"/>
    <property type="project" value="UniProtKB-KW"/>
</dbReference>
<keyword evidence="12" id="KW-0030">Aminoacyl-tRNA synthetase</keyword>
<dbReference type="GO" id="GO:0005829">
    <property type="term" value="C:cytosol"/>
    <property type="evidence" value="ECO:0007669"/>
    <property type="project" value="EnsemblFungi"/>
</dbReference>
<dbReference type="AlphaFoldDB" id="A0A1E4TA91"/>
<comment type="cofactor">
    <cofactor evidence="1">
        <name>Zn(2+)</name>
        <dbReference type="ChEBI" id="CHEBI:29105"/>
    </cofactor>
</comment>
<accession>A0A1E4TA91</accession>
<evidence type="ECO:0000256" key="8">
    <source>
        <dbReference type="ARBA" id="ARBA00022741"/>
    </source>
</evidence>
<feature type="domain" description="tRNA synthetases class I catalytic" evidence="15">
    <location>
        <begin position="29"/>
        <end position="428"/>
    </location>
</feature>
<keyword evidence="9" id="KW-0862">Zinc</keyword>
<keyword evidence="8" id="KW-0547">Nucleotide-binding</keyword>
<evidence type="ECO:0000256" key="10">
    <source>
        <dbReference type="ARBA" id="ARBA00022840"/>
    </source>
</evidence>
<keyword evidence="6" id="KW-0436">Ligase</keyword>
<feature type="domain" description="Cysteinyl-tRNA synthetase class Ia DALR" evidence="16">
    <location>
        <begin position="477"/>
        <end position="534"/>
    </location>
</feature>
<evidence type="ECO:0000256" key="1">
    <source>
        <dbReference type="ARBA" id="ARBA00001947"/>
    </source>
</evidence>
<dbReference type="Pfam" id="PF09190">
    <property type="entry name" value="DALR_2"/>
    <property type="match status" value="1"/>
</dbReference>
<organism evidence="17 18">
    <name type="scientific">Tortispora caseinolytica NRRL Y-17796</name>
    <dbReference type="NCBI Taxonomy" id="767744"/>
    <lineage>
        <taxon>Eukaryota</taxon>
        <taxon>Fungi</taxon>
        <taxon>Dikarya</taxon>
        <taxon>Ascomycota</taxon>
        <taxon>Saccharomycotina</taxon>
        <taxon>Trigonopsidomycetes</taxon>
        <taxon>Trigonopsidales</taxon>
        <taxon>Trigonopsidaceae</taxon>
        <taxon>Tortispora</taxon>
    </lineage>
</organism>
<proteinExistence type="inferred from homology"/>
<dbReference type="PANTHER" id="PTHR10890:SF3">
    <property type="entry name" value="CYSTEINE--TRNA LIGASE, CYTOPLASMIC"/>
    <property type="match status" value="1"/>
</dbReference>
<evidence type="ECO:0000313" key="17">
    <source>
        <dbReference type="EMBL" id="ODV88676.1"/>
    </source>
</evidence>
<dbReference type="Proteomes" id="UP000095023">
    <property type="component" value="Unassembled WGS sequence"/>
</dbReference>
<dbReference type="GO" id="GO:0006423">
    <property type="term" value="P:cysteinyl-tRNA aminoacylation"/>
    <property type="evidence" value="ECO:0007669"/>
    <property type="project" value="EnsemblFungi"/>
</dbReference>
<dbReference type="InterPro" id="IPR015273">
    <property type="entry name" value="Cys-tRNA-synt_Ia_DALR"/>
</dbReference>
<dbReference type="InterPro" id="IPR009080">
    <property type="entry name" value="tRNAsynth_Ia_anticodon-bd"/>
</dbReference>
<dbReference type="InterPro" id="IPR015803">
    <property type="entry name" value="Cys-tRNA-ligase"/>
</dbReference>
<evidence type="ECO:0000256" key="11">
    <source>
        <dbReference type="ARBA" id="ARBA00022917"/>
    </source>
</evidence>
<feature type="region of interest" description="Disordered" evidence="14">
    <location>
        <begin position="656"/>
        <end position="696"/>
    </location>
</feature>
<dbReference type="HAMAP" id="MF_00041">
    <property type="entry name" value="Cys_tRNA_synth"/>
    <property type="match status" value="1"/>
</dbReference>
<gene>
    <name evidence="17" type="ORF">CANCADRAFT_57811</name>
</gene>
<evidence type="ECO:0000256" key="5">
    <source>
        <dbReference type="ARBA" id="ARBA00022490"/>
    </source>
</evidence>
<dbReference type="InterPro" id="IPR014729">
    <property type="entry name" value="Rossmann-like_a/b/a_fold"/>
</dbReference>
<name>A0A1E4TA91_9ASCO</name>
<evidence type="ECO:0000256" key="7">
    <source>
        <dbReference type="ARBA" id="ARBA00022723"/>
    </source>
</evidence>
<dbReference type="GO" id="GO:0005739">
    <property type="term" value="C:mitochondrion"/>
    <property type="evidence" value="ECO:0007669"/>
    <property type="project" value="EnsemblFungi"/>
</dbReference>
<protein>
    <recommendedName>
        <fullName evidence="4">cysteine--tRNA ligase</fullName>
        <ecNumber evidence="4">6.1.1.16</ecNumber>
    </recommendedName>
    <alternativeName>
        <fullName evidence="13">Cysteinyl-tRNA synthetase</fullName>
    </alternativeName>
</protein>
<dbReference type="GO" id="GO:0004817">
    <property type="term" value="F:cysteine-tRNA ligase activity"/>
    <property type="evidence" value="ECO:0007669"/>
    <property type="project" value="UniProtKB-EC"/>
</dbReference>
<comment type="similarity">
    <text evidence="3">Belongs to the class-I aminoacyl-tRNA synthetase family.</text>
</comment>
<dbReference type="NCBIfam" id="TIGR00435">
    <property type="entry name" value="cysS"/>
    <property type="match status" value="1"/>
</dbReference>
<dbReference type="SUPFAM" id="SSF47323">
    <property type="entry name" value="Anticodon-binding domain of a subclass of class I aminoacyl-tRNA synthetases"/>
    <property type="match status" value="1"/>
</dbReference>
<dbReference type="Gene3D" id="1.20.120.1910">
    <property type="entry name" value="Cysteine-tRNA ligase, C-terminal anti-codon recognition domain"/>
    <property type="match status" value="1"/>
</dbReference>
<dbReference type="GO" id="GO:0005524">
    <property type="term" value="F:ATP binding"/>
    <property type="evidence" value="ECO:0007669"/>
    <property type="project" value="UniProtKB-KW"/>
</dbReference>
<dbReference type="PRINTS" id="PR00983">
    <property type="entry name" value="TRNASYNTHCYS"/>
</dbReference>
<dbReference type="PANTHER" id="PTHR10890">
    <property type="entry name" value="CYSTEINYL-TRNA SYNTHETASE"/>
    <property type="match status" value="1"/>
</dbReference>
<dbReference type="SUPFAM" id="SSF52374">
    <property type="entry name" value="Nucleotidylyl transferase"/>
    <property type="match status" value="1"/>
</dbReference>
<dbReference type="Pfam" id="PF01406">
    <property type="entry name" value="tRNA-synt_1e"/>
    <property type="match status" value="1"/>
</dbReference>
<dbReference type="InterPro" id="IPR024909">
    <property type="entry name" value="Cys-tRNA/MSH_ligase"/>
</dbReference>
<evidence type="ECO:0000256" key="13">
    <source>
        <dbReference type="ARBA" id="ARBA00031499"/>
    </source>
</evidence>
<evidence type="ECO:0000256" key="12">
    <source>
        <dbReference type="ARBA" id="ARBA00023146"/>
    </source>
</evidence>
<feature type="compositionally biased region" description="Basic and acidic residues" evidence="14">
    <location>
        <begin position="656"/>
        <end position="694"/>
    </location>
</feature>
<dbReference type="EC" id="6.1.1.16" evidence="4"/>
<keyword evidence="5" id="KW-0963">Cytoplasm</keyword>
<comment type="subcellular location">
    <subcellularLocation>
        <location evidence="2">Cytoplasm</location>
    </subcellularLocation>
</comment>
<keyword evidence="18" id="KW-1185">Reference proteome</keyword>
<evidence type="ECO:0000259" key="15">
    <source>
        <dbReference type="Pfam" id="PF01406"/>
    </source>
</evidence>
<evidence type="ECO:0000256" key="9">
    <source>
        <dbReference type="ARBA" id="ARBA00022833"/>
    </source>
</evidence>
<dbReference type="CDD" id="cd00672">
    <property type="entry name" value="CysRS_core"/>
    <property type="match status" value="1"/>
</dbReference>
<evidence type="ECO:0000256" key="6">
    <source>
        <dbReference type="ARBA" id="ARBA00022598"/>
    </source>
</evidence>
<evidence type="ECO:0000256" key="14">
    <source>
        <dbReference type="SAM" id="MobiDB-lite"/>
    </source>
</evidence>
<keyword evidence="7" id="KW-0479">Metal-binding</keyword>
<evidence type="ECO:0000256" key="3">
    <source>
        <dbReference type="ARBA" id="ARBA00005594"/>
    </source>
</evidence>
<dbReference type="Gene3D" id="3.40.50.620">
    <property type="entry name" value="HUPs"/>
    <property type="match status" value="1"/>
</dbReference>
<dbReference type="OrthoDB" id="438179at2759"/>
<evidence type="ECO:0000259" key="16">
    <source>
        <dbReference type="Pfam" id="PF09190"/>
    </source>
</evidence>
<reference evidence="18" key="1">
    <citation type="submission" date="2016-02" db="EMBL/GenBank/DDBJ databases">
        <title>Comparative genomics of biotechnologically important yeasts.</title>
        <authorList>
            <consortium name="DOE Joint Genome Institute"/>
            <person name="Riley R."/>
            <person name="Haridas S."/>
            <person name="Wolfe K.H."/>
            <person name="Lopes M.R."/>
            <person name="Hittinger C.T."/>
            <person name="Goker M."/>
            <person name="Salamov A."/>
            <person name="Wisecaver J."/>
            <person name="Long T.M."/>
            <person name="Aerts A.L."/>
            <person name="Barry K."/>
            <person name="Choi C."/>
            <person name="Clum A."/>
            <person name="Coughlan A.Y."/>
            <person name="Deshpande S."/>
            <person name="Douglass A.P."/>
            <person name="Hanson S.J."/>
            <person name="Klenk H.-P."/>
            <person name="Labutti K."/>
            <person name="Lapidus A."/>
            <person name="Lindquist E."/>
            <person name="Lipzen A."/>
            <person name="Meier-Kolthoff J.P."/>
            <person name="Ohm R.A."/>
            <person name="Otillar R.P."/>
            <person name="Pangilinan J."/>
            <person name="Peng Y."/>
            <person name="Rokas A."/>
            <person name="Rosa C.A."/>
            <person name="Scheuner C."/>
            <person name="Sibirny A.A."/>
            <person name="Slot J.C."/>
            <person name="Stielow J.B."/>
            <person name="Sun H."/>
            <person name="Kurtzman C.P."/>
            <person name="Blackwell M."/>
            <person name="Jeffries T.W."/>
            <person name="Grigoriev I.V."/>
        </authorList>
    </citation>
    <scope>NUCLEOTIDE SEQUENCE [LARGE SCALE GENOMIC DNA]</scope>
    <source>
        <strain evidence="18">NRRL Y-17796</strain>
    </source>
</reference>
<keyword evidence="10" id="KW-0067">ATP-binding</keyword>